<dbReference type="SUPFAM" id="SSF46689">
    <property type="entry name" value="Homeodomain-like"/>
    <property type="match status" value="1"/>
</dbReference>
<feature type="DNA-binding region" description="H-T-H motif" evidence="2">
    <location>
        <begin position="24"/>
        <end position="43"/>
    </location>
</feature>
<dbReference type="GO" id="GO:0003677">
    <property type="term" value="F:DNA binding"/>
    <property type="evidence" value="ECO:0007669"/>
    <property type="project" value="UniProtKB-UniRule"/>
</dbReference>
<keyword evidence="1 2" id="KW-0238">DNA-binding</keyword>
<dbReference type="SUPFAM" id="SSF48498">
    <property type="entry name" value="Tetracyclin repressor-like, C-terminal domain"/>
    <property type="match status" value="1"/>
</dbReference>
<dbReference type="Gene3D" id="1.10.10.60">
    <property type="entry name" value="Homeodomain-like"/>
    <property type="match status" value="1"/>
</dbReference>
<organism evidence="5 6">
    <name type="scientific">Candidatus Methanobinarius endosymbioticus</name>
    <dbReference type="NCBI Taxonomy" id="2006182"/>
    <lineage>
        <taxon>Archaea</taxon>
        <taxon>Methanobacteriati</taxon>
        <taxon>Methanobacteriota</taxon>
        <taxon>Methanomada group</taxon>
        <taxon>Methanobacteria</taxon>
        <taxon>Methanobacteriales</taxon>
        <taxon>Methanobacteriaceae</taxon>
        <taxon>Candidatus Methanobinarius</taxon>
    </lineage>
</organism>
<proteinExistence type="predicted"/>
<dbReference type="InterPro" id="IPR036271">
    <property type="entry name" value="Tet_transcr_reg_TetR-rel_C_sf"/>
</dbReference>
<dbReference type="AlphaFoldDB" id="A0A366MDN1"/>
<dbReference type="EMBL" id="NIZT01000005">
    <property type="protein sequence ID" value="RBQ24361.1"/>
    <property type="molecule type" value="Genomic_DNA"/>
</dbReference>
<dbReference type="InterPro" id="IPR050624">
    <property type="entry name" value="HTH-type_Tx_Regulator"/>
</dbReference>
<feature type="domain" description="HTH tetR-type" evidence="4">
    <location>
        <begin position="1"/>
        <end position="61"/>
    </location>
</feature>
<dbReference type="PRINTS" id="PR00455">
    <property type="entry name" value="HTHTETR"/>
</dbReference>
<keyword evidence="3" id="KW-0812">Transmembrane</keyword>
<comment type="caution">
    <text evidence="5">The sequence shown here is derived from an EMBL/GenBank/DDBJ whole genome shotgun (WGS) entry which is preliminary data.</text>
</comment>
<keyword evidence="6" id="KW-1185">Reference proteome</keyword>
<name>A0A366MDN1_9EURY</name>
<dbReference type="PROSITE" id="PS01081">
    <property type="entry name" value="HTH_TETR_1"/>
    <property type="match status" value="1"/>
</dbReference>
<gene>
    <name evidence="5" type="primary">betI</name>
    <name evidence="5" type="ORF">ALNOE001_02890</name>
</gene>
<dbReference type="InterPro" id="IPR023772">
    <property type="entry name" value="DNA-bd_HTH_TetR-type_CS"/>
</dbReference>
<accession>A0A366MDN1</accession>
<dbReference type="InterPro" id="IPR009057">
    <property type="entry name" value="Homeodomain-like_sf"/>
</dbReference>
<dbReference type="InterPro" id="IPR001647">
    <property type="entry name" value="HTH_TetR"/>
</dbReference>
<keyword evidence="3" id="KW-0472">Membrane</keyword>
<evidence type="ECO:0000313" key="6">
    <source>
        <dbReference type="Proteomes" id="UP000253099"/>
    </source>
</evidence>
<protein>
    <submittedName>
        <fullName evidence="5">HTH-type transcriptional regulator BetI</fullName>
    </submittedName>
</protein>
<evidence type="ECO:0000256" key="2">
    <source>
        <dbReference type="PROSITE-ProRule" id="PRU00335"/>
    </source>
</evidence>
<keyword evidence="3" id="KW-1133">Transmembrane helix</keyword>
<dbReference type="GO" id="GO:0045892">
    <property type="term" value="P:negative regulation of DNA-templated transcription"/>
    <property type="evidence" value="ECO:0007669"/>
    <property type="project" value="InterPro"/>
</dbReference>
<reference evidence="5 6" key="1">
    <citation type="submission" date="2018-06" db="EMBL/GenBank/DDBJ databases">
        <title>Genomic insight into two independent archaeal endosymbiosis events.</title>
        <authorList>
            <person name="Lind A.E."/>
            <person name="Lewis W.H."/>
            <person name="Spang A."/>
            <person name="Guy L."/>
            <person name="Embley M.T."/>
            <person name="Ettema T.J.G."/>
        </authorList>
    </citation>
    <scope>NUCLEOTIDE SEQUENCE [LARGE SCALE GENOMIC DNA]</scope>
    <source>
        <strain evidence="5">NOE</strain>
    </source>
</reference>
<evidence type="ECO:0000256" key="1">
    <source>
        <dbReference type="ARBA" id="ARBA00023125"/>
    </source>
</evidence>
<evidence type="ECO:0000256" key="3">
    <source>
        <dbReference type="SAM" id="Phobius"/>
    </source>
</evidence>
<dbReference type="PROSITE" id="PS50977">
    <property type="entry name" value="HTH_TETR_2"/>
    <property type="match status" value="1"/>
</dbReference>
<evidence type="ECO:0000313" key="5">
    <source>
        <dbReference type="EMBL" id="RBQ24361.1"/>
    </source>
</evidence>
<dbReference type="Pfam" id="PF00440">
    <property type="entry name" value="TetR_N"/>
    <property type="match status" value="1"/>
</dbReference>
<dbReference type="PANTHER" id="PTHR43479:SF11">
    <property type="entry name" value="ACREF_ENVCD OPERON REPRESSOR-RELATED"/>
    <property type="match status" value="1"/>
</dbReference>
<dbReference type="Proteomes" id="UP000253099">
    <property type="component" value="Unassembled WGS sequence"/>
</dbReference>
<dbReference type="InterPro" id="IPR013571">
    <property type="entry name" value="Tscrpt_reg_QacR_C"/>
</dbReference>
<dbReference type="GO" id="GO:0003700">
    <property type="term" value="F:DNA-binding transcription factor activity"/>
    <property type="evidence" value="ECO:0007669"/>
    <property type="project" value="InterPro"/>
</dbReference>
<dbReference type="Gene3D" id="1.10.357.10">
    <property type="entry name" value="Tetracycline Repressor, domain 2"/>
    <property type="match status" value="1"/>
</dbReference>
<feature type="transmembrane region" description="Helical" evidence="3">
    <location>
        <begin position="159"/>
        <end position="177"/>
    </location>
</feature>
<dbReference type="Pfam" id="PF08360">
    <property type="entry name" value="TetR_C_5"/>
    <property type="match status" value="1"/>
</dbReference>
<sequence length="200" mass="23192">MNTKDRIMEASYQLFLKKGLDNVSLNEIKKVADITSGGFYHYFESKEELIAAVERNYILKHYSDAVAAIKKTEGNFVEKIRMMVAYTIGFDPDYKEVKDSHNQVDRDIYFLYLDCVRRNDKSSDVFINFNLEIIDIYTEMFDESRKNGEIKSDYGSRELAMFLTTMVNGIVYLAAILPNPDLKKLFEDNLNIVLDKITAK</sequence>
<dbReference type="PANTHER" id="PTHR43479">
    <property type="entry name" value="ACREF/ENVCD OPERON REPRESSOR-RELATED"/>
    <property type="match status" value="1"/>
</dbReference>
<evidence type="ECO:0000259" key="4">
    <source>
        <dbReference type="PROSITE" id="PS50977"/>
    </source>
</evidence>